<keyword evidence="2" id="KW-1185">Reference proteome</keyword>
<protein>
    <submittedName>
        <fullName evidence="1">Uncharacterized protein</fullName>
    </submittedName>
</protein>
<proteinExistence type="predicted"/>
<comment type="caution">
    <text evidence="1">The sequence shown here is derived from an EMBL/GenBank/DDBJ whole genome shotgun (WGS) entry which is preliminary data.</text>
</comment>
<evidence type="ECO:0000313" key="2">
    <source>
        <dbReference type="Proteomes" id="UP001189429"/>
    </source>
</evidence>
<evidence type="ECO:0000313" key="1">
    <source>
        <dbReference type="EMBL" id="CAK0832577.1"/>
    </source>
</evidence>
<accession>A0ABN9SLH5</accession>
<reference evidence="1" key="1">
    <citation type="submission" date="2023-10" db="EMBL/GenBank/DDBJ databases">
        <authorList>
            <person name="Chen Y."/>
            <person name="Shah S."/>
            <person name="Dougan E. K."/>
            <person name="Thang M."/>
            <person name="Chan C."/>
        </authorList>
    </citation>
    <scope>NUCLEOTIDE SEQUENCE [LARGE SCALE GENOMIC DNA]</scope>
</reference>
<organism evidence="1 2">
    <name type="scientific">Prorocentrum cordatum</name>
    <dbReference type="NCBI Taxonomy" id="2364126"/>
    <lineage>
        <taxon>Eukaryota</taxon>
        <taxon>Sar</taxon>
        <taxon>Alveolata</taxon>
        <taxon>Dinophyceae</taxon>
        <taxon>Prorocentrales</taxon>
        <taxon>Prorocentraceae</taxon>
        <taxon>Prorocentrum</taxon>
    </lineage>
</organism>
<feature type="non-terminal residue" evidence="1">
    <location>
        <position position="285"/>
    </location>
</feature>
<dbReference type="Proteomes" id="UP001189429">
    <property type="component" value="Unassembled WGS sequence"/>
</dbReference>
<name>A0ABN9SLH5_9DINO</name>
<gene>
    <name evidence="1" type="ORF">PCOR1329_LOCUS30559</name>
</gene>
<dbReference type="EMBL" id="CAUYUJ010011780">
    <property type="protein sequence ID" value="CAK0832577.1"/>
    <property type="molecule type" value="Genomic_DNA"/>
</dbReference>
<sequence>MARACSNVTSFKEALDASDFDRRDEFLAGAKCANIEVTSPCPKDPAMPLMVFVQHFGAVPNELRCQECGSKFTMSGTSDRAARWARRGPRRDLASCCDACGDVEISMAEGTLLADVKASSWLPLFDCVVAWTQECPRSKIMRGLDRQRNVVGPWMEKFQDVAASYIADEISFPKLHEAFEKRANAKGNMGVKKTISKKKQTNVIAQADEVFLNKDFVFRVLQHPEDAFDGRLCSNQETVIYFDTLGLRMGTVVAADGWKAAVAAIKDIKDRDGESERDLKHEIVA</sequence>